<feature type="compositionally biased region" description="Acidic residues" evidence="4">
    <location>
        <begin position="70"/>
        <end position="93"/>
    </location>
</feature>
<dbReference type="EMBL" id="JAFIQS010000003">
    <property type="protein sequence ID" value="KAG5170961.1"/>
    <property type="molecule type" value="Genomic_DNA"/>
</dbReference>
<dbReference type="InterPro" id="IPR052066">
    <property type="entry name" value="Glycosphingolipid_Hydrolases"/>
</dbReference>
<dbReference type="Pfam" id="PF00150">
    <property type="entry name" value="Cellulase"/>
    <property type="match status" value="1"/>
</dbReference>
<feature type="compositionally biased region" description="Basic and acidic residues" evidence="4">
    <location>
        <begin position="1383"/>
        <end position="1393"/>
    </location>
</feature>
<keyword evidence="2" id="KW-0378">Hydrolase</keyword>
<dbReference type="PANTHER" id="PTHR31308">
    <property type="match status" value="1"/>
</dbReference>
<sequence>MPQIPATSPATGLPTTPSFLHTTSFSFVDTHGRTLLLRGVNLSGASKAPVGRLSHVLDGFWESAGADEDTDCWYGEEEDDEEAIVDDEEDEDRVGESSGSSSGRSSRASSRSSGKGKGKARDKLSFVGRPLRLEDGSADVHLARLRGWGFNLLRFPFTWEALEHEGPGKYDYEFMDYTIQVLCKCKEYGFRVYMDPHQDTWSRFSGGSGAPFWTLPACGINPRHITATQAALLHCEYPSPYDPSGPAPATLPAMAWSTNYGRLLSQTVFTLFFAGRDFAPNCIIDGVNIQDYLQSHYIEACGRLADRIRAYDDAQIAAGVWRRGEGLLDACVIGWDSLNEPFEGLCGWVDLAVNPTAQGSTLKKGTYPTPAQSLRLGMGQKQTVEHWTFGAFGPTRDGVVEIDPKGRKVWADAAALSPDADSDWAGGELPDGTHPRWGWKRDVSKWPLGTCIWAQHGVWDVETGFVLRPAYFRTHPVTGVEVEFLSDYWKPHWLAYAARVRRAHPEGMVFVQPPVFAIPPAFTEEELGGRTAYAPHYYDGLTLVTRHWNWFNADALGLLRGKYTSALRAVKLGEGAIRKSLHEQLGYLQGDVSAASGVLGGDSTRGYPTVIGEIGTPFDMDGKRAYGWTDSGKHQGDYSSQEKALDASLQACDAWVLTKGKERERERETGGGNGRGDSLNYTVWTYVPDDHSHEWGDGWNLEDLSLWSPDDVVRDDEEECCCCCDEEDETDIVRRQQQQQREAEGVYGDVQDMRIPRVSSDNNELDDVVAEADATTLRTDSRAVLLMDGEREADALASLAGAGAHASSASAIKCNCSPRNCARRRRRPQVSRAGSSAKLVKADRKLQRQQQPERSLPMTAALSSLSLATLGSSTGMGVDVHALSQQVQRQRFTRAQSSAQQLEQDERGRPGNARSRSKVSVASTATASSFDSERTSKSSLVKHRHHHHSKSCPRHHPHTRSSSSNSTSSGIPLPLLRAGYDLNPYTFLTNGARAVRAFARPWPVAVVGRAVDVRFDVAKGVFKLVVWVGWEDRPPAGSSNRSSRSSGTRTQEDGDEGGVERRMPTEVFLPLVHYAHPRLLESARSGKDSTRRSSKEEKAKAMEKYAAQGNLKLRDERGRGGYPPTASMASLVPHDGDEEGAAQRRGTSLESSVTTLAPTPVITSAPPPPHVRALEPVTRKSSDELSSPLSTMTNPIPGPMSASSTGASASTSTTAATLVNVITSSGTSKSGPKSSISTFTAASGKPSSSLFPPGIDPTARAPLLIGDTFSPSSSPPSPSSDPEDDRDDDRRAHPLIDVEVSLSGGRYSIRGQRLFWWYDIPKEGEPRREYVLEVKRRGGPVGVPPTKGPQDKKKSRAKNGKEGWSGASASMLSLFVSNGSKEQVGEDKESRRRERERRKRQQQQGGEGEDKNRGCCQSLCDEHGGLFGGCVIA</sequence>
<dbReference type="GO" id="GO:0000272">
    <property type="term" value="P:polysaccharide catabolic process"/>
    <property type="evidence" value="ECO:0007669"/>
    <property type="project" value="InterPro"/>
</dbReference>
<feature type="compositionally biased region" description="Polar residues" evidence="4">
    <location>
        <begin position="1367"/>
        <end position="1381"/>
    </location>
</feature>
<feature type="region of interest" description="Disordered" evidence="4">
    <location>
        <begin position="1035"/>
        <end position="1061"/>
    </location>
</feature>
<feature type="region of interest" description="Disordered" evidence="4">
    <location>
        <begin position="1337"/>
        <end position="1415"/>
    </location>
</feature>
<feature type="compositionally biased region" description="Low complexity" evidence="4">
    <location>
        <begin position="960"/>
        <end position="969"/>
    </location>
</feature>
<dbReference type="InterPro" id="IPR001547">
    <property type="entry name" value="Glyco_hydro_5"/>
</dbReference>
<gene>
    <name evidence="7" type="ORF">JR316_003038</name>
</gene>
<feature type="region of interest" description="Disordered" evidence="4">
    <location>
        <begin position="823"/>
        <end position="857"/>
    </location>
</feature>
<accession>A0A8H8CMK1</accession>
<dbReference type="GO" id="GO:1904462">
    <property type="term" value="P:ergosteryl 3-beta-D-glucoside catabolic process"/>
    <property type="evidence" value="ECO:0007669"/>
    <property type="project" value="TreeGrafter"/>
</dbReference>
<keyword evidence="3" id="KW-0326">Glycosidase</keyword>
<protein>
    <recommendedName>
        <fullName evidence="8">Glycoside hydrolase family 5 domain-containing protein</fullName>
    </recommendedName>
</protein>
<feature type="region of interest" description="Disordered" evidence="4">
    <location>
        <begin position="1224"/>
        <end position="1292"/>
    </location>
</feature>
<comment type="caution">
    <text evidence="7">The sequence shown here is derived from an EMBL/GenBank/DDBJ whole genome shotgun (WGS) entry which is preliminary data.</text>
</comment>
<dbReference type="OrthoDB" id="9971853at2759"/>
<dbReference type="PANTHER" id="PTHR31308:SF6">
    <property type="entry name" value="GLYCOSIDE HYDROLASE FAMILY 5 C-TERMINAL DOMAIN-CONTAINING PROTEIN"/>
    <property type="match status" value="1"/>
</dbReference>
<dbReference type="Gene3D" id="3.20.20.80">
    <property type="entry name" value="Glycosidases"/>
    <property type="match status" value="1"/>
</dbReference>
<dbReference type="InterPro" id="IPR041036">
    <property type="entry name" value="GH5_C"/>
</dbReference>
<feature type="compositionally biased region" description="Polar residues" evidence="4">
    <location>
        <begin position="889"/>
        <end position="902"/>
    </location>
</feature>
<dbReference type="SUPFAM" id="SSF51445">
    <property type="entry name" value="(Trans)glycosidases"/>
    <property type="match status" value="1"/>
</dbReference>
<evidence type="ECO:0000256" key="1">
    <source>
        <dbReference type="ARBA" id="ARBA00005641"/>
    </source>
</evidence>
<reference evidence="7" key="1">
    <citation type="submission" date="2021-02" db="EMBL/GenBank/DDBJ databases">
        <title>Psilocybe cubensis genome.</title>
        <authorList>
            <person name="Mckernan K.J."/>
            <person name="Crawford S."/>
            <person name="Trippe A."/>
            <person name="Kane L.T."/>
            <person name="Mclaughlin S."/>
        </authorList>
    </citation>
    <scope>NUCLEOTIDE SEQUENCE [LARGE SCALE GENOMIC DNA]</scope>
    <source>
        <strain evidence="7">MGC-MH-2018</strain>
    </source>
</reference>
<evidence type="ECO:0000313" key="7">
    <source>
        <dbReference type="EMBL" id="KAG5170961.1"/>
    </source>
</evidence>
<dbReference type="InterPro" id="IPR017853">
    <property type="entry name" value="GH"/>
</dbReference>
<evidence type="ECO:0000256" key="3">
    <source>
        <dbReference type="ARBA" id="ARBA00023295"/>
    </source>
</evidence>
<proteinExistence type="inferred from homology"/>
<feature type="compositionally biased region" description="Polar residues" evidence="4">
    <location>
        <begin position="1238"/>
        <end position="1250"/>
    </location>
</feature>
<feature type="compositionally biased region" description="Basic residues" evidence="4">
    <location>
        <begin position="940"/>
        <end position="959"/>
    </location>
</feature>
<feature type="compositionally biased region" description="Basic and acidic residues" evidence="4">
    <location>
        <begin position="1079"/>
        <end position="1103"/>
    </location>
</feature>
<evidence type="ECO:0000256" key="4">
    <source>
        <dbReference type="SAM" id="MobiDB-lite"/>
    </source>
</evidence>
<feature type="region of interest" description="Disordered" evidence="4">
    <location>
        <begin position="1079"/>
        <end position="1208"/>
    </location>
</feature>
<evidence type="ECO:0008006" key="8">
    <source>
        <dbReference type="Google" id="ProtNLM"/>
    </source>
</evidence>
<feature type="compositionally biased region" description="Low complexity" evidence="4">
    <location>
        <begin position="96"/>
        <end position="113"/>
    </location>
</feature>
<dbReference type="Pfam" id="PF18564">
    <property type="entry name" value="Glyco_hydro_5_C"/>
    <property type="match status" value="1"/>
</dbReference>
<feature type="compositionally biased region" description="Low complexity" evidence="4">
    <location>
        <begin position="1037"/>
        <end position="1049"/>
    </location>
</feature>
<feature type="domain" description="Glycoside hydrolase family 5" evidence="5">
    <location>
        <begin position="143"/>
        <end position="201"/>
    </location>
</feature>
<feature type="compositionally biased region" description="Low complexity" evidence="4">
    <location>
        <begin position="1224"/>
        <end position="1237"/>
    </location>
</feature>
<evidence type="ECO:0000256" key="2">
    <source>
        <dbReference type="ARBA" id="ARBA00022801"/>
    </source>
</evidence>
<comment type="similarity">
    <text evidence="1">Belongs to the glycosyl hydrolase 5 (cellulase A) family.</text>
</comment>
<evidence type="ECO:0000259" key="6">
    <source>
        <dbReference type="Pfam" id="PF18564"/>
    </source>
</evidence>
<dbReference type="GO" id="GO:0050295">
    <property type="term" value="F:steryl-beta-glucosidase activity"/>
    <property type="evidence" value="ECO:0007669"/>
    <property type="project" value="TreeGrafter"/>
</dbReference>
<organism evidence="7">
    <name type="scientific">Psilocybe cubensis</name>
    <name type="common">Psychedelic mushroom</name>
    <name type="synonym">Stropharia cubensis</name>
    <dbReference type="NCBI Taxonomy" id="181762"/>
    <lineage>
        <taxon>Eukaryota</taxon>
        <taxon>Fungi</taxon>
        <taxon>Dikarya</taxon>
        <taxon>Basidiomycota</taxon>
        <taxon>Agaricomycotina</taxon>
        <taxon>Agaricomycetes</taxon>
        <taxon>Agaricomycetidae</taxon>
        <taxon>Agaricales</taxon>
        <taxon>Agaricineae</taxon>
        <taxon>Strophariaceae</taxon>
        <taxon>Psilocybe</taxon>
    </lineage>
</organism>
<feature type="region of interest" description="Disordered" evidence="4">
    <location>
        <begin position="70"/>
        <end position="122"/>
    </location>
</feature>
<feature type="compositionally biased region" description="Low complexity" evidence="4">
    <location>
        <begin position="918"/>
        <end position="929"/>
    </location>
</feature>
<name>A0A8H8CMK1_PSICU</name>
<evidence type="ECO:0000259" key="5">
    <source>
        <dbReference type="Pfam" id="PF00150"/>
    </source>
</evidence>
<feature type="region of interest" description="Disordered" evidence="4">
    <location>
        <begin position="889"/>
        <end position="970"/>
    </location>
</feature>
<feature type="compositionally biased region" description="Polar residues" evidence="4">
    <location>
        <begin position="1184"/>
        <end position="1194"/>
    </location>
</feature>
<feature type="compositionally biased region" description="Polar residues" evidence="4">
    <location>
        <begin position="1145"/>
        <end position="1156"/>
    </location>
</feature>
<feature type="domain" description="Glycoside hydrolase family 5 C-terminal" evidence="6">
    <location>
        <begin position="1000"/>
        <end position="1080"/>
    </location>
</feature>